<protein>
    <submittedName>
        <fullName evidence="4">DNA-binding NarL/FixJ family response regulator</fullName>
    </submittedName>
</protein>
<keyword evidence="5" id="KW-1185">Reference proteome</keyword>
<dbReference type="InterPro" id="IPR027417">
    <property type="entry name" value="P-loop_NTPase"/>
</dbReference>
<keyword evidence="1" id="KW-0547">Nucleotide-binding</keyword>
<dbReference type="InterPro" id="IPR016032">
    <property type="entry name" value="Sig_transdc_resp-reg_C-effctor"/>
</dbReference>
<dbReference type="GO" id="GO:0003677">
    <property type="term" value="F:DNA binding"/>
    <property type="evidence" value="ECO:0007669"/>
    <property type="project" value="UniProtKB-KW"/>
</dbReference>
<keyword evidence="2" id="KW-0067">ATP-binding</keyword>
<keyword evidence="4" id="KW-0238">DNA-binding</keyword>
<dbReference type="InterPro" id="IPR003593">
    <property type="entry name" value="AAA+_ATPase"/>
</dbReference>
<dbReference type="SMART" id="SM00382">
    <property type="entry name" value="AAA"/>
    <property type="match status" value="1"/>
</dbReference>
<evidence type="ECO:0000256" key="2">
    <source>
        <dbReference type="ARBA" id="ARBA00022840"/>
    </source>
</evidence>
<dbReference type="EMBL" id="JAGINW010000001">
    <property type="protein sequence ID" value="MBP2327393.1"/>
    <property type="molecule type" value="Genomic_DNA"/>
</dbReference>
<evidence type="ECO:0000313" key="5">
    <source>
        <dbReference type="Proteomes" id="UP001519332"/>
    </source>
</evidence>
<dbReference type="CDD" id="cd06170">
    <property type="entry name" value="LuxR_C_like"/>
    <property type="match status" value="1"/>
</dbReference>
<dbReference type="Gene3D" id="1.25.40.10">
    <property type="entry name" value="Tetratricopeptide repeat domain"/>
    <property type="match status" value="2"/>
</dbReference>
<dbReference type="SUPFAM" id="SSF48452">
    <property type="entry name" value="TPR-like"/>
    <property type="match status" value="1"/>
</dbReference>
<dbReference type="PROSITE" id="PS00622">
    <property type="entry name" value="HTH_LUXR_1"/>
    <property type="match status" value="1"/>
</dbReference>
<accession>A0ABS4TSL2</accession>
<dbReference type="Proteomes" id="UP001519332">
    <property type="component" value="Unassembled WGS sequence"/>
</dbReference>
<evidence type="ECO:0000256" key="1">
    <source>
        <dbReference type="ARBA" id="ARBA00022741"/>
    </source>
</evidence>
<proteinExistence type="predicted"/>
<organism evidence="4 5">
    <name type="scientific">Kibdelosporangium banguiense</name>
    <dbReference type="NCBI Taxonomy" id="1365924"/>
    <lineage>
        <taxon>Bacteria</taxon>
        <taxon>Bacillati</taxon>
        <taxon>Actinomycetota</taxon>
        <taxon>Actinomycetes</taxon>
        <taxon>Pseudonocardiales</taxon>
        <taxon>Pseudonocardiaceae</taxon>
        <taxon>Kibdelosporangium</taxon>
    </lineage>
</organism>
<evidence type="ECO:0000259" key="3">
    <source>
        <dbReference type="PROSITE" id="PS50043"/>
    </source>
</evidence>
<feature type="domain" description="HTH luxR-type" evidence="3">
    <location>
        <begin position="880"/>
        <end position="945"/>
    </location>
</feature>
<dbReference type="PROSITE" id="PS50043">
    <property type="entry name" value="HTH_LUXR_2"/>
    <property type="match status" value="1"/>
</dbReference>
<dbReference type="Pfam" id="PF13191">
    <property type="entry name" value="AAA_16"/>
    <property type="match status" value="1"/>
</dbReference>
<gene>
    <name evidence="4" type="ORF">JOF56_007778</name>
</gene>
<dbReference type="SUPFAM" id="SSF46894">
    <property type="entry name" value="C-terminal effector domain of the bipartite response regulators"/>
    <property type="match status" value="1"/>
</dbReference>
<dbReference type="InterPro" id="IPR000792">
    <property type="entry name" value="Tscrpt_reg_LuxR_C"/>
</dbReference>
<dbReference type="PANTHER" id="PTHR16305">
    <property type="entry name" value="TESTICULAR SOLUBLE ADENYLYL CYCLASE"/>
    <property type="match status" value="1"/>
</dbReference>
<dbReference type="InterPro" id="IPR041664">
    <property type="entry name" value="AAA_16"/>
</dbReference>
<sequence>MTDDDPSFVGRVKQRALLGEALTLAAGGRRQVVLLGGVAGVGKSRLAEYLAAASKAHGTRVLFGSCAALGSETLPLSPFISALRRLMRELGAEGVTAAFPEGFRVECLLSQLIGTLPDGEVSEYASVFQELITVVEGLSTNQPILLILDDIHEADPSTRKLLSALARTLDTARLMILATYRTDDLHRGHPLRSTLAELQRVRGVRQLSLDHFTRAETAELITHALGRRPSGETLDRIHTRSDGNAFFIKQLVQAESAGKTGLPDSLRDLLLGRVEQLPHPTQRIVQLVAMGGPWVSHQLVTAVAAVDQDELLTSLRSAVDANVLTSNDDGYDFQHALVREVVTDALLPGERIRMHHLYAAALELQPNLVPPEHHAARIAHHWLGAQRPDRALPALVRAASVAARFHAYSEQLQMLASALDVLPSVVEPQVTRLELLEAAAYASWRAVENDQAQDYIDQALADADPVIHTDRVAELLALRSRTLLRRGGQGALIAAQDAQRLALPRRSPTYARVLEVLSAALTSEGQTEKAQEVSQQAVRLAVELGDQELEVAARSTAGLAFSHLGQHELAVIELRRAQEVAGSRGDMAGLTRACVNLSMELWAYGRHEEAISVASAGMHAARRAGLARSSGMYAITNLASSLMAIGRWDTAEHVLTEALEERPCDVYRAYPHLVLAELAVGRGDSAAAHEHHAVASETLSIRAGRSEARLPLARLAAEIALLENRIEDAQDIIGAVLNGFHVTGQSVTSAWPLLTTAARVEVQARAQDVGPDTSRLLTRIAATLSTNATSWHAAALQVTAELASVQAPSPQWYAVAAAWEHTNEPYPTSYARLRAAEAAAVAGNRADAQRWLTAAAKDARPLGQTPLLREIDRLTSQTRTEEPKLGLTPRETEVLRLLAEGLPNKMIAERLVITEKTVSVHVSRILGKLAACNRTHAAAMARRLGLLGT</sequence>
<dbReference type="SUPFAM" id="SSF52540">
    <property type="entry name" value="P-loop containing nucleoside triphosphate hydrolases"/>
    <property type="match status" value="1"/>
</dbReference>
<dbReference type="Gene3D" id="1.10.10.10">
    <property type="entry name" value="Winged helix-like DNA-binding domain superfamily/Winged helix DNA-binding domain"/>
    <property type="match status" value="1"/>
</dbReference>
<dbReference type="Pfam" id="PF00196">
    <property type="entry name" value="GerE"/>
    <property type="match status" value="1"/>
</dbReference>
<evidence type="ECO:0000313" key="4">
    <source>
        <dbReference type="EMBL" id="MBP2327393.1"/>
    </source>
</evidence>
<comment type="caution">
    <text evidence="4">The sequence shown here is derived from an EMBL/GenBank/DDBJ whole genome shotgun (WGS) entry which is preliminary data.</text>
</comment>
<dbReference type="RefSeq" id="WP_209644349.1">
    <property type="nucleotide sequence ID" value="NZ_JAGINW010000001.1"/>
</dbReference>
<dbReference type="InterPro" id="IPR036388">
    <property type="entry name" value="WH-like_DNA-bd_sf"/>
</dbReference>
<dbReference type="PANTHER" id="PTHR16305:SF35">
    <property type="entry name" value="TRANSCRIPTIONAL ACTIVATOR DOMAIN"/>
    <property type="match status" value="1"/>
</dbReference>
<dbReference type="InterPro" id="IPR011990">
    <property type="entry name" value="TPR-like_helical_dom_sf"/>
</dbReference>
<dbReference type="CDD" id="cd01983">
    <property type="entry name" value="SIMIBI"/>
    <property type="match status" value="1"/>
</dbReference>
<reference evidence="4 5" key="1">
    <citation type="submission" date="2021-03" db="EMBL/GenBank/DDBJ databases">
        <title>Sequencing the genomes of 1000 actinobacteria strains.</title>
        <authorList>
            <person name="Klenk H.-P."/>
        </authorList>
    </citation>
    <scope>NUCLEOTIDE SEQUENCE [LARGE SCALE GENOMIC DNA]</scope>
    <source>
        <strain evidence="4 5">DSM 46670</strain>
    </source>
</reference>
<name>A0ABS4TSL2_9PSEU</name>
<dbReference type="Gene3D" id="3.40.50.300">
    <property type="entry name" value="P-loop containing nucleotide triphosphate hydrolases"/>
    <property type="match status" value="1"/>
</dbReference>
<dbReference type="SMART" id="SM00421">
    <property type="entry name" value="HTH_LUXR"/>
    <property type="match status" value="1"/>
</dbReference>
<dbReference type="PRINTS" id="PR00038">
    <property type="entry name" value="HTHLUXR"/>
</dbReference>